<organism evidence="7 8">
    <name type="scientific">Candidatus Micrarchaeum acidiphilum ARMAN-2</name>
    <dbReference type="NCBI Taxonomy" id="425595"/>
    <lineage>
        <taxon>Archaea</taxon>
        <taxon>Candidatus Micrarchaeota</taxon>
        <taxon>Candidatus Micrarchaeia</taxon>
        <taxon>Candidatus Micrarchaeales</taxon>
        <taxon>Candidatus Micrarchaeaceae</taxon>
        <taxon>Candidatus Micrarchaeum</taxon>
    </lineage>
</organism>
<keyword evidence="4 5" id="KW-0472">Membrane</keyword>
<evidence type="ECO:0000256" key="4">
    <source>
        <dbReference type="ARBA" id="ARBA00023136"/>
    </source>
</evidence>
<dbReference type="Proteomes" id="UP000332487">
    <property type="component" value="Unassembled WGS sequence"/>
</dbReference>
<evidence type="ECO:0000259" key="6">
    <source>
        <dbReference type="Pfam" id="PF01061"/>
    </source>
</evidence>
<evidence type="ECO:0000256" key="3">
    <source>
        <dbReference type="ARBA" id="ARBA00022989"/>
    </source>
</evidence>
<dbReference type="InterPro" id="IPR013525">
    <property type="entry name" value="ABC2_TM"/>
</dbReference>
<feature type="domain" description="ABC-2 type transporter transmembrane" evidence="6">
    <location>
        <begin position="13"/>
        <end position="200"/>
    </location>
</feature>
<protein>
    <submittedName>
        <fullName evidence="7">ABC-2 type transporter</fullName>
    </submittedName>
</protein>
<dbReference type="GO" id="GO:0016020">
    <property type="term" value="C:membrane"/>
    <property type="evidence" value="ECO:0007669"/>
    <property type="project" value="UniProtKB-SubCell"/>
</dbReference>
<sequence length="240" mass="26194">MNLKFIGTFTWYYGFKSIPRGPSYIISSIMYPLVFLFLITIFSAGKFIDYAVVGGFISIIGMNAIYSSSDIAFQRLQLKTQDLFVATSINSTDYMLAMAFSYLATSTPGIAVYAVIGLLLGLFTALNALALVVLLILVLFGITSISFLVSGMIKHVRNVWGIAGILGVLLTVLPPVFYPYTILPKPLLYVFMISPVTPAAVLAQGAFGLGPFAPYAIAVLLVEIVAYTAIAKYINHWREK</sequence>
<feature type="transmembrane region" description="Helical" evidence="5">
    <location>
        <begin position="50"/>
        <end position="71"/>
    </location>
</feature>
<dbReference type="InterPro" id="IPR051784">
    <property type="entry name" value="Nod_factor_ABC_transporter"/>
</dbReference>
<dbReference type="PANTHER" id="PTHR43229:SF3">
    <property type="entry name" value="ABC-TYPE MULTIDRUG TRANSPORT SYSTEM, PERMEASE COMPONENT"/>
    <property type="match status" value="1"/>
</dbReference>
<name>C7DH62_MICA2</name>
<evidence type="ECO:0000256" key="1">
    <source>
        <dbReference type="ARBA" id="ARBA00004141"/>
    </source>
</evidence>
<feature type="transmembrane region" description="Helical" evidence="5">
    <location>
        <begin position="110"/>
        <end position="126"/>
    </location>
</feature>
<accession>C7DH62</accession>
<evidence type="ECO:0000256" key="2">
    <source>
        <dbReference type="ARBA" id="ARBA00022692"/>
    </source>
</evidence>
<evidence type="ECO:0000256" key="5">
    <source>
        <dbReference type="SAM" id="Phobius"/>
    </source>
</evidence>
<dbReference type="EMBL" id="GG697240">
    <property type="protein sequence ID" value="EET89964.1"/>
    <property type="molecule type" value="Genomic_DNA"/>
</dbReference>
<feature type="transmembrane region" description="Helical" evidence="5">
    <location>
        <begin position="159"/>
        <end position="180"/>
    </location>
</feature>
<evidence type="ECO:0000313" key="8">
    <source>
        <dbReference type="Proteomes" id="UP000332487"/>
    </source>
</evidence>
<dbReference type="Pfam" id="PF01061">
    <property type="entry name" value="ABC2_membrane"/>
    <property type="match status" value="1"/>
</dbReference>
<comment type="subcellular location">
    <subcellularLocation>
        <location evidence="1">Membrane</location>
        <topology evidence="1">Multi-pass membrane protein</topology>
    </subcellularLocation>
</comment>
<keyword evidence="8" id="KW-1185">Reference proteome</keyword>
<reference evidence="7 8" key="2">
    <citation type="journal article" date="2010" name="Proc. Natl. Acad. Sci. U.S.A.">
        <title>Enigmatic, ultrasmall, uncultivated Archaea.</title>
        <authorList>
            <person name="Baker B.J."/>
            <person name="Comolli L.R."/>
            <person name="Dick G.J."/>
            <person name="Hauser L.J."/>
            <person name="Hyatt D."/>
            <person name="Dill B.D."/>
            <person name="Land M.L."/>
            <person name="Verberkmoes N.C."/>
            <person name="Hettich R.L."/>
            <person name="Banfield J.F."/>
        </authorList>
    </citation>
    <scope>NUCLEOTIDE SEQUENCE [LARGE SCALE GENOMIC DNA]</scope>
    <source>
        <strain evidence="7">ARMAN-2</strain>
    </source>
</reference>
<keyword evidence="2 5" id="KW-0812">Transmembrane</keyword>
<reference evidence="7 8" key="1">
    <citation type="journal article" date="2009" name="Genome Biol.">
        <title>Community-wide analysis of microbial genome sequence signatures.</title>
        <authorList>
            <person name="Dick G.J."/>
            <person name="Andersson A.F."/>
            <person name="Baker B.J."/>
            <person name="Simmons S.L."/>
            <person name="Thomas B.C."/>
            <person name="Yelton A.P."/>
            <person name="Banfield J.F."/>
        </authorList>
    </citation>
    <scope>NUCLEOTIDE SEQUENCE [LARGE SCALE GENOMIC DNA]</scope>
    <source>
        <strain evidence="7">ARMAN-2</strain>
    </source>
</reference>
<evidence type="ECO:0000313" key="7">
    <source>
        <dbReference type="EMBL" id="EET89964.1"/>
    </source>
</evidence>
<feature type="transmembrane region" description="Helical" evidence="5">
    <location>
        <begin position="133"/>
        <end position="153"/>
    </location>
</feature>
<dbReference type="PANTHER" id="PTHR43229">
    <property type="entry name" value="NODULATION PROTEIN J"/>
    <property type="match status" value="1"/>
</dbReference>
<dbReference type="AlphaFoldDB" id="C7DH62"/>
<keyword evidence="3 5" id="KW-1133">Transmembrane helix</keyword>
<gene>
    <name evidence="7" type="ORF">UNLARM2_0408</name>
</gene>
<dbReference type="GO" id="GO:0140359">
    <property type="term" value="F:ABC-type transporter activity"/>
    <property type="evidence" value="ECO:0007669"/>
    <property type="project" value="InterPro"/>
</dbReference>
<proteinExistence type="predicted"/>
<feature type="transmembrane region" description="Helical" evidence="5">
    <location>
        <begin position="21"/>
        <end position="44"/>
    </location>
</feature>